<keyword evidence="2" id="KW-1185">Reference proteome</keyword>
<reference evidence="2" key="1">
    <citation type="journal article" date="2015" name="Nat. Genet.">
        <title>The genome and transcriptome of the zoonotic hookworm Ancylostoma ceylanicum identify infection-specific gene families.</title>
        <authorList>
            <person name="Schwarz E.M."/>
            <person name="Hu Y."/>
            <person name="Antoshechkin I."/>
            <person name="Miller M.M."/>
            <person name="Sternberg P.W."/>
            <person name="Aroian R.V."/>
        </authorList>
    </citation>
    <scope>NUCLEOTIDE SEQUENCE</scope>
    <source>
        <strain evidence="2">HY135</strain>
    </source>
</reference>
<evidence type="ECO:0000313" key="1">
    <source>
        <dbReference type="EMBL" id="EYC00943.1"/>
    </source>
</evidence>
<comment type="caution">
    <text evidence="1">The sequence shown here is derived from an EMBL/GenBank/DDBJ whole genome shotgun (WGS) entry which is preliminary data.</text>
</comment>
<dbReference type="EMBL" id="JARK01001447">
    <property type="protein sequence ID" value="EYC00943.1"/>
    <property type="molecule type" value="Genomic_DNA"/>
</dbReference>
<dbReference type="AlphaFoldDB" id="A0A016TE97"/>
<organism evidence="1 2">
    <name type="scientific">Ancylostoma ceylanicum</name>
    <dbReference type="NCBI Taxonomy" id="53326"/>
    <lineage>
        <taxon>Eukaryota</taxon>
        <taxon>Metazoa</taxon>
        <taxon>Ecdysozoa</taxon>
        <taxon>Nematoda</taxon>
        <taxon>Chromadorea</taxon>
        <taxon>Rhabditida</taxon>
        <taxon>Rhabditina</taxon>
        <taxon>Rhabditomorpha</taxon>
        <taxon>Strongyloidea</taxon>
        <taxon>Ancylostomatidae</taxon>
        <taxon>Ancylostomatinae</taxon>
        <taxon>Ancylostoma</taxon>
    </lineage>
</organism>
<dbReference type="Proteomes" id="UP000024635">
    <property type="component" value="Unassembled WGS sequence"/>
</dbReference>
<proteinExistence type="predicted"/>
<protein>
    <submittedName>
        <fullName evidence="1">Uncharacterized protein</fullName>
    </submittedName>
</protein>
<accession>A0A016TE97</accession>
<gene>
    <name evidence="1" type="primary">Acey_s0111.g209</name>
    <name evidence="1" type="ORF">Y032_0111g209</name>
</gene>
<sequence>MWQTFKRDPQFALRRNESRAVLTKYPSITAADLRKFDEMLKVFALCFQSSIVHLLEERINIAYFSSHFNFSM</sequence>
<name>A0A016TE97_9BILA</name>
<evidence type="ECO:0000313" key="2">
    <source>
        <dbReference type="Proteomes" id="UP000024635"/>
    </source>
</evidence>